<evidence type="ECO:0000259" key="1">
    <source>
        <dbReference type="Pfam" id="PF18864"/>
    </source>
</evidence>
<dbReference type="Proteomes" id="UP000653797">
    <property type="component" value="Unassembled WGS sequence"/>
</dbReference>
<accession>A0A927GCK4</accession>
<keyword evidence="3" id="KW-1185">Reference proteome</keyword>
<gene>
    <name evidence="2" type="ORF">IC230_06955</name>
</gene>
<dbReference type="EMBL" id="JACXAA010000002">
    <property type="protein sequence ID" value="MBD2752620.1"/>
    <property type="molecule type" value="Genomic_DNA"/>
</dbReference>
<comment type="caution">
    <text evidence="2">The sequence shown here is derived from an EMBL/GenBank/DDBJ whole genome shotgun (WGS) entry which is preliminary data.</text>
</comment>
<proteinExistence type="predicted"/>
<evidence type="ECO:0000313" key="2">
    <source>
        <dbReference type="EMBL" id="MBD2752620.1"/>
    </source>
</evidence>
<reference evidence="2" key="1">
    <citation type="submission" date="2020-09" db="EMBL/GenBank/DDBJ databases">
        <authorList>
            <person name="Kim M.K."/>
        </authorList>
    </citation>
    <scope>NUCLEOTIDE SEQUENCE</scope>
    <source>
        <strain evidence="2">BT704</strain>
    </source>
</reference>
<dbReference type="AlphaFoldDB" id="A0A927GCK4"/>
<evidence type="ECO:0000313" key="3">
    <source>
        <dbReference type="Proteomes" id="UP000653797"/>
    </source>
</evidence>
<protein>
    <recommendedName>
        <fullName evidence="1">AbiTii domain-containing protein</fullName>
    </recommendedName>
</protein>
<sequence>MIKQLIEDLAFDRITLGQGLTRAKLIASKTQNSSLREWVNQELQGYPNDDQLPDYRALPCQTEIIIGLPFGGQDIIPVGVADPTLRRYYDEYRVTDGITHIESTLKDLTDEINIVVQLSTHLARTLANRFQSNITARGGGLQGVRKQFRKASYQEIIELTKQKLLDTLLDLYEQFPNLENEFMATKENLNKVENIVNNHIWGNNNPVNVATGQNVVQKDITNNIGFSDYSKLESLGVQKEEIDDLKEIVKDNQGDKSVLKEKVMKWVIPVVTGVTSRGLYDYAPQIMEFAKKLVE</sequence>
<organism evidence="2 3">
    <name type="scientific">Spirosoma validum</name>
    <dbReference type="NCBI Taxonomy" id="2771355"/>
    <lineage>
        <taxon>Bacteria</taxon>
        <taxon>Pseudomonadati</taxon>
        <taxon>Bacteroidota</taxon>
        <taxon>Cytophagia</taxon>
        <taxon>Cytophagales</taxon>
        <taxon>Cytophagaceae</taxon>
        <taxon>Spirosoma</taxon>
    </lineage>
</organism>
<name>A0A927GCK4_9BACT</name>
<dbReference type="RefSeq" id="WP_191038250.1">
    <property type="nucleotide sequence ID" value="NZ_JACXAA010000002.1"/>
</dbReference>
<dbReference type="InterPro" id="IPR041304">
    <property type="entry name" value="AbiTii"/>
</dbReference>
<feature type="domain" description="AbiTii" evidence="1">
    <location>
        <begin position="2"/>
        <end position="187"/>
    </location>
</feature>
<dbReference type="Pfam" id="PF18864">
    <property type="entry name" value="AbiTii"/>
    <property type="match status" value="1"/>
</dbReference>